<evidence type="ECO:0000313" key="3">
    <source>
        <dbReference type="EMBL" id="KAF1980972.1"/>
    </source>
</evidence>
<dbReference type="Pfam" id="PF00646">
    <property type="entry name" value="F-box"/>
    <property type="match status" value="1"/>
</dbReference>
<dbReference type="OrthoDB" id="3642468at2759"/>
<sequence length="354" mass="40740">MRHHSRAAERRGDDADDLEEPLVDTTVAIPLRSKRTERKHKKKQLSTKPNADPKSLFHLPSELFLEILSYLRPSDIYALSCLSKAVREFVLANEIFICKEIVSWRYPILKKSFPRPVSLSSVSTTARAALHSPARQSNRKQASYQHISPPHPYEVCTCMTCTFAWNNLNLILDFAHFQPKLRSQQPIPIVARGQHPAWNTQLLGEHATVVRNAAHSPLAHARILQHHLRSTTLSVAHHAANASNRRRRFRMTAKDEKSETDHWLGRSGPPSTDFPWSRDHYYMLEAWVPNRGWNGQEGRWMYLDEAMHSRDIEMLQHWMGTWTDQAQVRDRGEGEEHDDGRQNETATESSAVQT</sequence>
<evidence type="ECO:0000259" key="2">
    <source>
        <dbReference type="PROSITE" id="PS50181"/>
    </source>
</evidence>
<dbReference type="EMBL" id="ML977212">
    <property type="protein sequence ID" value="KAF1980972.1"/>
    <property type="molecule type" value="Genomic_DNA"/>
</dbReference>
<proteinExistence type="predicted"/>
<feature type="compositionally biased region" description="Basic residues" evidence="1">
    <location>
        <begin position="33"/>
        <end position="45"/>
    </location>
</feature>
<keyword evidence="4" id="KW-1185">Reference proteome</keyword>
<evidence type="ECO:0000256" key="1">
    <source>
        <dbReference type="SAM" id="MobiDB-lite"/>
    </source>
</evidence>
<dbReference type="Gene3D" id="1.20.1280.50">
    <property type="match status" value="1"/>
</dbReference>
<feature type="compositionally biased region" description="Basic and acidic residues" evidence="1">
    <location>
        <begin position="1"/>
        <end position="13"/>
    </location>
</feature>
<accession>A0A6G1GJD8</accession>
<feature type="region of interest" description="Disordered" evidence="1">
    <location>
        <begin position="326"/>
        <end position="354"/>
    </location>
</feature>
<gene>
    <name evidence="3" type="ORF">K402DRAFT_398963</name>
</gene>
<dbReference type="InterPro" id="IPR001810">
    <property type="entry name" value="F-box_dom"/>
</dbReference>
<name>A0A6G1GJD8_9PEZI</name>
<feature type="domain" description="F-box" evidence="2">
    <location>
        <begin position="53"/>
        <end position="99"/>
    </location>
</feature>
<dbReference type="Proteomes" id="UP000800041">
    <property type="component" value="Unassembled WGS sequence"/>
</dbReference>
<organism evidence="3 4">
    <name type="scientific">Aulographum hederae CBS 113979</name>
    <dbReference type="NCBI Taxonomy" id="1176131"/>
    <lineage>
        <taxon>Eukaryota</taxon>
        <taxon>Fungi</taxon>
        <taxon>Dikarya</taxon>
        <taxon>Ascomycota</taxon>
        <taxon>Pezizomycotina</taxon>
        <taxon>Dothideomycetes</taxon>
        <taxon>Pleosporomycetidae</taxon>
        <taxon>Aulographales</taxon>
        <taxon>Aulographaceae</taxon>
    </lineage>
</organism>
<dbReference type="PROSITE" id="PS50181">
    <property type="entry name" value="FBOX"/>
    <property type="match status" value="1"/>
</dbReference>
<feature type="compositionally biased region" description="Basic and acidic residues" evidence="1">
    <location>
        <begin position="252"/>
        <end position="264"/>
    </location>
</feature>
<dbReference type="CDD" id="cd09917">
    <property type="entry name" value="F-box_SF"/>
    <property type="match status" value="1"/>
</dbReference>
<protein>
    <recommendedName>
        <fullName evidence="2">F-box domain-containing protein</fullName>
    </recommendedName>
</protein>
<feature type="region of interest" description="Disordered" evidence="1">
    <location>
        <begin position="244"/>
        <end position="270"/>
    </location>
</feature>
<feature type="compositionally biased region" description="Polar residues" evidence="1">
    <location>
        <begin position="343"/>
        <end position="354"/>
    </location>
</feature>
<dbReference type="InterPro" id="IPR036047">
    <property type="entry name" value="F-box-like_dom_sf"/>
</dbReference>
<feature type="compositionally biased region" description="Basic and acidic residues" evidence="1">
    <location>
        <begin position="327"/>
        <end position="342"/>
    </location>
</feature>
<dbReference type="AlphaFoldDB" id="A0A6G1GJD8"/>
<dbReference type="SUPFAM" id="SSF81383">
    <property type="entry name" value="F-box domain"/>
    <property type="match status" value="1"/>
</dbReference>
<feature type="region of interest" description="Disordered" evidence="1">
    <location>
        <begin position="1"/>
        <end position="21"/>
    </location>
</feature>
<evidence type="ECO:0000313" key="4">
    <source>
        <dbReference type="Proteomes" id="UP000800041"/>
    </source>
</evidence>
<reference evidence="3" key="1">
    <citation type="journal article" date="2020" name="Stud. Mycol.">
        <title>101 Dothideomycetes genomes: a test case for predicting lifestyles and emergence of pathogens.</title>
        <authorList>
            <person name="Haridas S."/>
            <person name="Albert R."/>
            <person name="Binder M."/>
            <person name="Bloem J."/>
            <person name="Labutti K."/>
            <person name="Salamov A."/>
            <person name="Andreopoulos B."/>
            <person name="Baker S."/>
            <person name="Barry K."/>
            <person name="Bills G."/>
            <person name="Bluhm B."/>
            <person name="Cannon C."/>
            <person name="Castanera R."/>
            <person name="Culley D."/>
            <person name="Daum C."/>
            <person name="Ezra D."/>
            <person name="Gonzalez J."/>
            <person name="Henrissat B."/>
            <person name="Kuo A."/>
            <person name="Liang C."/>
            <person name="Lipzen A."/>
            <person name="Lutzoni F."/>
            <person name="Magnuson J."/>
            <person name="Mondo S."/>
            <person name="Nolan M."/>
            <person name="Ohm R."/>
            <person name="Pangilinan J."/>
            <person name="Park H.-J."/>
            <person name="Ramirez L."/>
            <person name="Alfaro M."/>
            <person name="Sun H."/>
            <person name="Tritt A."/>
            <person name="Yoshinaga Y."/>
            <person name="Zwiers L.-H."/>
            <person name="Turgeon B."/>
            <person name="Goodwin S."/>
            <person name="Spatafora J."/>
            <person name="Crous P."/>
            <person name="Grigoriev I."/>
        </authorList>
    </citation>
    <scope>NUCLEOTIDE SEQUENCE</scope>
    <source>
        <strain evidence="3">CBS 113979</strain>
    </source>
</reference>
<feature type="region of interest" description="Disordered" evidence="1">
    <location>
        <begin position="33"/>
        <end position="53"/>
    </location>
</feature>